<proteinExistence type="predicted"/>
<evidence type="ECO:0000313" key="1">
    <source>
        <dbReference type="EMBL" id="KAF6754586.1"/>
    </source>
</evidence>
<organism evidence="1 2">
    <name type="scientific">Ephemerocybe angulata</name>
    <dbReference type="NCBI Taxonomy" id="980116"/>
    <lineage>
        <taxon>Eukaryota</taxon>
        <taxon>Fungi</taxon>
        <taxon>Dikarya</taxon>
        <taxon>Basidiomycota</taxon>
        <taxon>Agaricomycotina</taxon>
        <taxon>Agaricomycetes</taxon>
        <taxon>Agaricomycetidae</taxon>
        <taxon>Agaricales</taxon>
        <taxon>Agaricineae</taxon>
        <taxon>Psathyrellaceae</taxon>
        <taxon>Ephemerocybe</taxon>
    </lineage>
</organism>
<dbReference type="AlphaFoldDB" id="A0A8H6HX94"/>
<dbReference type="EMBL" id="JACGCI010000034">
    <property type="protein sequence ID" value="KAF6754586.1"/>
    <property type="molecule type" value="Genomic_DNA"/>
</dbReference>
<comment type="caution">
    <text evidence="1">The sequence shown here is derived from an EMBL/GenBank/DDBJ whole genome shotgun (WGS) entry which is preliminary data.</text>
</comment>
<dbReference type="OrthoDB" id="2750929at2759"/>
<gene>
    <name evidence="1" type="ORF">DFP72DRAFT_1170288</name>
</gene>
<evidence type="ECO:0000313" key="2">
    <source>
        <dbReference type="Proteomes" id="UP000521943"/>
    </source>
</evidence>
<reference evidence="1 2" key="1">
    <citation type="submission" date="2020-07" db="EMBL/GenBank/DDBJ databases">
        <title>Comparative genomics of pyrophilous fungi reveals a link between fire events and developmental genes.</title>
        <authorList>
            <consortium name="DOE Joint Genome Institute"/>
            <person name="Steindorff A.S."/>
            <person name="Carver A."/>
            <person name="Calhoun S."/>
            <person name="Stillman K."/>
            <person name="Liu H."/>
            <person name="Lipzen A."/>
            <person name="Pangilinan J."/>
            <person name="Labutti K."/>
            <person name="Bruns T.D."/>
            <person name="Grigoriev I.V."/>
        </authorList>
    </citation>
    <scope>NUCLEOTIDE SEQUENCE [LARGE SCALE GENOMIC DNA]</scope>
    <source>
        <strain evidence="1 2">CBS 144469</strain>
    </source>
</reference>
<keyword evidence="2" id="KW-1185">Reference proteome</keyword>
<accession>A0A8H6HX94</accession>
<protein>
    <submittedName>
        <fullName evidence="1">Uncharacterized protein</fullName>
    </submittedName>
</protein>
<dbReference type="Proteomes" id="UP000521943">
    <property type="component" value="Unassembled WGS sequence"/>
</dbReference>
<sequence>MLQRVSTTLRRAVNASFAGSSIPTRALGLLVTHGTPGKPGWNTASTPRNMHGSIQLLRPMSSSAVQHDVVRRRRRKRTVNNLDPKRLNIRDIVDLNGPRQPGVSFGAAGIMLDYFCTKTPFPPNSRGFFYYHSRPVLPAGAGEIRFRGVDSLSAYCQSSADELFANGRDILDNTSHKPWRIHMLQVYSARRYDPIRRLLLSQGLIDATRDREIEQRVSAAGLKNIGISTILDTISDTFVIQLPSLALFAAFIHDECIVPASEVAYNLHWRDRPETVEGSDAHWRLYQGAAVVRYELKKAETNKMFYGAKQGEVVLVLRILELLDPLGPDEVPFRLPEGGDLAQGTSPSFYWFMPLDRARKQGIITPSSLKVLEDLYLGDSASTETTFMKSPS</sequence>
<name>A0A8H6HX94_9AGAR</name>